<accession>A0A392R3G8</accession>
<keyword evidence="3" id="KW-1185">Reference proteome</keyword>
<organism evidence="2 3">
    <name type="scientific">Trifolium medium</name>
    <dbReference type="NCBI Taxonomy" id="97028"/>
    <lineage>
        <taxon>Eukaryota</taxon>
        <taxon>Viridiplantae</taxon>
        <taxon>Streptophyta</taxon>
        <taxon>Embryophyta</taxon>
        <taxon>Tracheophyta</taxon>
        <taxon>Spermatophyta</taxon>
        <taxon>Magnoliopsida</taxon>
        <taxon>eudicotyledons</taxon>
        <taxon>Gunneridae</taxon>
        <taxon>Pentapetalae</taxon>
        <taxon>rosids</taxon>
        <taxon>fabids</taxon>
        <taxon>Fabales</taxon>
        <taxon>Fabaceae</taxon>
        <taxon>Papilionoideae</taxon>
        <taxon>50 kb inversion clade</taxon>
        <taxon>NPAAA clade</taxon>
        <taxon>Hologalegina</taxon>
        <taxon>IRL clade</taxon>
        <taxon>Trifolieae</taxon>
        <taxon>Trifolium</taxon>
    </lineage>
</organism>
<sequence length="87" mass="9960">TEANTEEEEDLQAISNKRVKEGDHRFSHQSTAPLVYDGIVDVDEGNEERKSYKESVTGEDRMGRENTGRSYGRRNTDMEDDAFSDEE</sequence>
<feature type="region of interest" description="Disordered" evidence="1">
    <location>
        <begin position="1"/>
        <end position="87"/>
    </location>
</feature>
<dbReference type="EMBL" id="LXQA010184957">
    <property type="protein sequence ID" value="MCI31148.1"/>
    <property type="molecule type" value="Genomic_DNA"/>
</dbReference>
<evidence type="ECO:0000256" key="1">
    <source>
        <dbReference type="SAM" id="MobiDB-lite"/>
    </source>
</evidence>
<feature type="compositionally biased region" description="Acidic residues" evidence="1">
    <location>
        <begin position="1"/>
        <end position="11"/>
    </location>
</feature>
<feature type="non-terminal residue" evidence="2">
    <location>
        <position position="1"/>
    </location>
</feature>
<comment type="caution">
    <text evidence="2">The sequence shown here is derived from an EMBL/GenBank/DDBJ whole genome shotgun (WGS) entry which is preliminary data.</text>
</comment>
<protein>
    <submittedName>
        <fullName evidence="2">Uncharacterized protein</fullName>
    </submittedName>
</protein>
<feature type="compositionally biased region" description="Basic and acidic residues" evidence="1">
    <location>
        <begin position="47"/>
        <end position="67"/>
    </location>
</feature>
<reference evidence="2 3" key="1">
    <citation type="journal article" date="2018" name="Front. Plant Sci.">
        <title>Red Clover (Trifolium pratense) and Zigzag Clover (T. medium) - A Picture of Genomic Similarities and Differences.</title>
        <authorList>
            <person name="Dluhosova J."/>
            <person name="Istvanek J."/>
            <person name="Nedelnik J."/>
            <person name="Repkova J."/>
        </authorList>
    </citation>
    <scope>NUCLEOTIDE SEQUENCE [LARGE SCALE GENOMIC DNA]</scope>
    <source>
        <strain evidence="3">cv. 10/8</strain>
        <tissue evidence="2">Leaf</tissue>
    </source>
</reference>
<dbReference type="AlphaFoldDB" id="A0A392R3G8"/>
<feature type="compositionally biased region" description="Acidic residues" evidence="1">
    <location>
        <begin position="78"/>
        <end position="87"/>
    </location>
</feature>
<proteinExistence type="predicted"/>
<evidence type="ECO:0000313" key="3">
    <source>
        <dbReference type="Proteomes" id="UP000265520"/>
    </source>
</evidence>
<dbReference type="Proteomes" id="UP000265520">
    <property type="component" value="Unassembled WGS sequence"/>
</dbReference>
<evidence type="ECO:0000313" key="2">
    <source>
        <dbReference type="EMBL" id="MCI31148.1"/>
    </source>
</evidence>
<name>A0A392R3G8_9FABA</name>